<comment type="caution">
    <text evidence="2">The sequence shown here is derived from an EMBL/GenBank/DDBJ whole genome shotgun (WGS) entry which is preliminary data.</text>
</comment>
<sequence length="272" mass="31151">MGRSMGKMKAKDDIDRRLAKQWELITVVRNRVRKGKEWLKIPQTEDGEFIMCSKTIHFNHQVLLAVLDKFGLERQTLKVKFLNEFLGHVPDVEKQPYLDSWHIRRMLTFASRRQRDCARRGQTPRDFGVRFVLEKIAELRKLEPPAKRKRGKTPSPSKGNDWEDPGDDDPPSDVPIPRVVEIDDSDEGTRPETVKSSSRKKARTKAASTTQPTPKKLFKSPKKTTRKVTEERSPKDVPEIKPDPTSSSCGASKMQRLQQLKSEIGDLVQNLG</sequence>
<dbReference type="AlphaFoldDB" id="A0A9P1DE76"/>
<dbReference type="OrthoDB" id="445100at2759"/>
<evidence type="ECO:0000256" key="1">
    <source>
        <dbReference type="SAM" id="MobiDB-lite"/>
    </source>
</evidence>
<proteinExistence type="predicted"/>
<keyword evidence="4" id="KW-1185">Reference proteome</keyword>
<evidence type="ECO:0000313" key="2">
    <source>
        <dbReference type="EMBL" id="CAI4008137.1"/>
    </source>
</evidence>
<feature type="compositionally biased region" description="Acidic residues" evidence="1">
    <location>
        <begin position="162"/>
        <end position="171"/>
    </location>
</feature>
<accession>A0A9P1DE76</accession>
<gene>
    <name evidence="2" type="ORF">C1SCF055_LOCUS33607</name>
</gene>
<reference evidence="3" key="2">
    <citation type="submission" date="2024-04" db="EMBL/GenBank/DDBJ databases">
        <authorList>
            <person name="Chen Y."/>
            <person name="Shah S."/>
            <person name="Dougan E. K."/>
            <person name="Thang M."/>
            <person name="Chan C."/>
        </authorList>
    </citation>
    <scope>NUCLEOTIDE SEQUENCE [LARGE SCALE GENOMIC DNA]</scope>
</reference>
<protein>
    <submittedName>
        <fullName evidence="2">Uncharacterized protein</fullName>
    </submittedName>
</protein>
<reference evidence="2" key="1">
    <citation type="submission" date="2022-10" db="EMBL/GenBank/DDBJ databases">
        <authorList>
            <person name="Chen Y."/>
            <person name="Dougan E. K."/>
            <person name="Chan C."/>
            <person name="Rhodes N."/>
            <person name="Thang M."/>
        </authorList>
    </citation>
    <scope>NUCLEOTIDE SEQUENCE</scope>
</reference>
<organism evidence="2">
    <name type="scientific">Cladocopium goreaui</name>
    <dbReference type="NCBI Taxonomy" id="2562237"/>
    <lineage>
        <taxon>Eukaryota</taxon>
        <taxon>Sar</taxon>
        <taxon>Alveolata</taxon>
        <taxon>Dinophyceae</taxon>
        <taxon>Suessiales</taxon>
        <taxon>Symbiodiniaceae</taxon>
        <taxon>Cladocopium</taxon>
    </lineage>
</organism>
<feature type="region of interest" description="Disordered" evidence="1">
    <location>
        <begin position="143"/>
        <end position="255"/>
    </location>
</feature>
<name>A0A9P1DE76_9DINO</name>
<dbReference type="Proteomes" id="UP001152797">
    <property type="component" value="Unassembled WGS sequence"/>
</dbReference>
<dbReference type="EMBL" id="CAMXCT020004212">
    <property type="protein sequence ID" value="CAL1161512.1"/>
    <property type="molecule type" value="Genomic_DNA"/>
</dbReference>
<dbReference type="EMBL" id="CAMXCT030004212">
    <property type="protein sequence ID" value="CAL4795449.1"/>
    <property type="molecule type" value="Genomic_DNA"/>
</dbReference>
<feature type="compositionally biased region" description="Basic and acidic residues" evidence="1">
    <location>
        <begin position="227"/>
        <end position="242"/>
    </location>
</feature>
<dbReference type="EMBL" id="CAMXCT010004212">
    <property type="protein sequence ID" value="CAI4008137.1"/>
    <property type="molecule type" value="Genomic_DNA"/>
</dbReference>
<evidence type="ECO:0000313" key="3">
    <source>
        <dbReference type="EMBL" id="CAL1161512.1"/>
    </source>
</evidence>
<feature type="compositionally biased region" description="Basic residues" evidence="1">
    <location>
        <begin position="216"/>
        <end position="226"/>
    </location>
</feature>
<feature type="compositionally biased region" description="Polar residues" evidence="1">
    <location>
        <begin position="244"/>
        <end position="255"/>
    </location>
</feature>
<evidence type="ECO:0000313" key="4">
    <source>
        <dbReference type="Proteomes" id="UP001152797"/>
    </source>
</evidence>